<dbReference type="GeneID" id="3257796"/>
<dbReference type="AlphaFoldDB" id="Q5KHB9"/>
<dbReference type="GO" id="GO:0055088">
    <property type="term" value="P:lipid homeostasis"/>
    <property type="evidence" value="ECO:0000318"/>
    <property type="project" value="GO_Central"/>
</dbReference>
<feature type="domain" description="AB hydrolase-1" evidence="3">
    <location>
        <begin position="276"/>
        <end position="396"/>
    </location>
</feature>
<evidence type="ECO:0000256" key="2">
    <source>
        <dbReference type="SAM" id="MobiDB-lite"/>
    </source>
</evidence>
<dbReference type="ESTHER" id="cryne-q5khb9">
    <property type="family name" value="CGI-58_ABHD5_ABHD4"/>
</dbReference>
<evidence type="ECO:0000256" key="1">
    <source>
        <dbReference type="ARBA" id="ARBA00038097"/>
    </source>
</evidence>
<dbReference type="GO" id="GO:0005743">
    <property type="term" value="C:mitochondrial inner membrane"/>
    <property type="evidence" value="ECO:0000318"/>
    <property type="project" value="GO_Central"/>
</dbReference>
<accession>Q5KHB9</accession>
<dbReference type="OMA" id="WHITRAR"/>
<keyword evidence="5" id="KW-1185">Reference proteome</keyword>
<feature type="compositionally biased region" description="Polar residues" evidence="2">
    <location>
        <begin position="222"/>
        <end position="232"/>
    </location>
</feature>
<dbReference type="GO" id="GO:0042171">
    <property type="term" value="F:lysophosphatidic acid acyltransferase activity"/>
    <property type="evidence" value="ECO:0000318"/>
    <property type="project" value="GO_Central"/>
</dbReference>
<dbReference type="InterPro" id="IPR029058">
    <property type="entry name" value="AB_hydrolase_fold"/>
</dbReference>
<dbReference type="GO" id="GO:0004623">
    <property type="term" value="F:phospholipase A2 activity"/>
    <property type="evidence" value="ECO:0000318"/>
    <property type="project" value="GO_Central"/>
</dbReference>
<dbReference type="PaxDb" id="214684-Q5KHB9"/>
<dbReference type="PANTHER" id="PTHR42886:SF29">
    <property type="entry name" value="PUMMELIG, ISOFORM A"/>
    <property type="match status" value="1"/>
</dbReference>
<dbReference type="VEuPathDB" id="FungiDB:CNE00570"/>
<evidence type="ECO:0000259" key="3">
    <source>
        <dbReference type="Pfam" id="PF00561"/>
    </source>
</evidence>
<dbReference type="EMBL" id="AE017345">
    <property type="protein sequence ID" value="AAW43463.1"/>
    <property type="molecule type" value="Genomic_DNA"/>
</dbReference>
<dbReference type="InterPro" id="IPR000073">
    <property type="entry name" value="AB_hydrolase_1"/>
</dbReference>
<gene>
    <name evidence="4" type="ordered locus">CNE00570</name>
</gene>
<evidence type="ECO:0000313" key="5">
    <source>
        <dbReference type="Proteomes" id="UP000002149"/>
    </source>
</evidence>
<feature type="region of interest" description="Disordered" evidence="2">
    <location>
        <begin position="203"/>
        <end position="248"/>
    </location>
</feature>
<feature type="compositionally biased region" description="Gly residues" evidence="2">
    <location>
        <begin position="445"/>
        <end position="455"/>
    </location>
</feature>
<feature type="compositionally biased region" description="Low complexity" evidence="2">
    <location>
        <begin position="157"/>
        <end position="171"/>
    </location>
</feature>
<organism evidence="4 5">
    <name type="scientific">Cryptococcus deneoformans (strain JEC21 / ATCC MYA-565)</name>
    <name type="common">Cryptococcus neoformans var. neoformans serotype D</name>
    <dbReference type="NCBI Taxonomy" id="214684"/>
    <lineage>
        <taxon>Eukaryota</taxon>
        <taxon>Fungi</taxon>
        <taxon>Dikarya</taxon>
        <taxon>Basidiomycota</taxon>
        <taxon>Agaricomycotina</taxon>
        <taxon>Tremellomycetes</taxon>
        <taxon>Tremellales</taxon>
        <taxon>Cryptococcaceae</taxon>
        <taxon>Cryptococcus</taxon>
        <taxon>Cryptococcus neoformans species complex</taxon>
    </lineage>
</organism>
<feature type="compositionally biased region" description="Pro residues" evidence="2">
    <location>
        <begin position="78"/>
        <end position="87"/>
    </location>
</feature>
<protein>
    <recommendedName>
        <fullName evidence="3">AB hydrolase-1 domain-containing protein</fullName>
    </recommendedName>
</protein>
<name>Q5KHB9_CRYD1</name>
<dbReference type="PANTHER" id="PTHR42886">
    <property type="entry name" value="RE40534P-RELATED"/>
    <property type="match status" value="1"/>
</dbReference>
<dbReference type="eggNOG" id="KOG4409">
    <property type="taxonomic scope" value="Eukaryota"/>
</dbReference>
<dbReference type="HOGENOM" id="CLU_017361_3_1_1"/>
<proteinExistence type="inferred from homology"/>
<feature type="region of interest" description="Disordered" evidence="2">
    <location>
        <begin position="127"/>
        <end position="191"/>
    </location>
</feature>
<reference evidence="4 5" key="1">
    <citation type="journal article" date="2005" name="Science">
        <title>The genome of the basidiomycetous yeast and human pathogen Cryptococcus neoformans.</title>
        <authorList>
            <person name="Loftus B.J."/>
            <person name="Fung E."/>
            <person name="Roncaglia P."/>
            <person name="Rowley D."/>
            <person name="Amedeo P."/>
            <person name="Bruno D."/>
            <person name="Vamathevan J."/>
            <person name="Miranda M."/>
            <person name="Anderson I.J."/>
            <person name="Fraser J.A."/>
            <person name="Allen J.E."/>
            <person name="Bosdet I.E."/>
            <person name="Brent M.R."/>
            <person name="Chiu R."/>
            <person name="Doering T.L."/>
            <person name="Donlin M.J."/>
            <person name="D'Souza C.A."/>
            <person name="Fox D.S."/>
            <person name="Grinberg V."/>
            <person name="Fu J."/>
            <person name="Fukushima M."/>
            <person name="Haas B.J."/>
            <person name="Huang J.C."/>
            <person name="Janbon G."/>
            <person name="Jones S.J."/>
            <person name="Koo H.L."/>
            <person name="Krzywinski M.I."/>
            <person name="Kwon-Chung J.K."/>
            <person name="Lengeler K.B."/>
            <person name="Maiti R."/>
            <person name="Marra M.A."/>
            <person name="Marra R.E."/>
            <person name="Mathewson C.A."/>
            <person name="Mitchell T.G."/>
            <person name="Pertea M."/>
            <person name="Riggs F.R."/>
            <person name="Salzberg S.L."/>
            <person name="Schein J.E."/>
            <person name="Shvartsbeyn A."/>
            <person name="Shin H."/>
            <person name="Shumway M."/>
            <person name="Specht C.A."/>
            <person name="Suh B.B."/>
            <person name="Tenney A."/>
            <person name="Utterback T.R."/>
            <person name="Wickes B.L."/>
            <person name="Wortman J.R."/>
            <person name="Wye N.H."/>
            <person name="Kronstad J.W."/>
            <person name="Lodge J.K."/>
            <person name="Heitman J."/>
            <person name="Davis R.W."/>
            <person name="Fraser C.M."/>
            <person name="Hyman R.W."/>
        </authorList>
    </citation>
    <scope>NUCLEOTIDE SEQUENCE [LARGE SCALE GENOMIC DNA]</scope>
    <source>
        <strain evidence="5">JEC21 / ATCC MYA-565</strain>
    </source>
</reference>
<comment type="similarity">
    <text evidence="1">Belongs to the peptidase S33 family. ABHD4/ABHD5 subfamily.</text>
</comment>
<dbReference type="Proteomes" id="UP000002149">
    <property type="component" value="Chromosome 5"/>
</dbReference>
<evidence type="ECO:0000313" key="4">
    <source>
        <dbReference type="EMBL" id="AAW43463.1"/>
    </source>
</evidence>
<dbReference type="KEGG" id="cne:CNE00570"/>
<dbReference type="RefSeq" id="XP_570770.1">
    <property type="nucleotide sequence ID" value="XM_570770.2"/>
</dbReference>
<feature type="region of interest" description="Disordered" evidence="2">
    <location>
        <begin position="70"/>
        <end position="92"/>
    </location>
</feature>
<dbReference type="SUPFAM" id="SSF53474">
    <property type="entry name" value="alpha/beta-Hydrolases"/>
    <property type="match status" value="1"/>
</dbReference>
<dbReference type="OrthoDB" id="7457040at2759"/>
<dbReference type="STRING" id="214684.Q5KHB9"/>
<sequence>MHRTNQKRDADRRGWPPGSAECHCAYSAPAIGCLYKYTSTFSSLLHQPTITLLRLPPAAPRIAARLQPPMASISLPPSSSPTPPPPASRNIPKDFRSSLAAWWSTSSYKETRVAEERLLRRLSMYQPAPAAAPPPPSTAPAGVQEQAGGRSWFGFGTSSKSTSTTSLPTQTHAAEDVAPRPQPVASSSAPSSGLVATLRNVFIPTPDPADAPAHPADPRDLSPSSSATSSVHDPTHEEKKSHHRKSKYCKTDEGKLRDYINTLEISTPANQDSKEAVVVLHGYAAALGFFFRNWESIATSSAATSRRTFFLDWLGMGLSSRPSPSLVSSPSNAPIPSRVARAEHFFLASLENWRERVGVEKMVLVGHSLGGYLASAYAVRYPERVSGLVLVSPGGIPHGPEYVRYPLTAELSSQTRQAQRLRREGSETSQELEGAVDAAEMELGTGPGGRGSGGKEGAKGEAKEWEERREASVVRRGMMKFFVWGWERGLSPFSILRTAGPLGPLWVGKYSSRRFAKQTEEDVRDLHAYIYGTSVMKGSGEYCISHILAPGAYARIPILDRIDRLKIPVTFMYGDNDWMDVQGGHDSAAALAKAGNPNCSVHVVPEAGHHLYLDNPEVSNRLLDEAIRAVPKAF</sequence>
<dbReference type="GO" id="GO:0006654">
    <property type="term" value="P:phosphatidic acid biosynthetic process"/>
    <property type="evidence" value="ECO:0000318"/>
    <property type="project" value="GO_Central"/>
</dbReference>
<dbReference type="Pfam" id="PF00561">
    <property type="entry name" value="Abhydrolase_1"/>
    <property type="match status" value="1"/>
</dbReference>
<dbReference type="InParanoid" id="Q5KHB9"/>
<dbReference type="Gene3D" id="3.40.50.1820">
    <property type="entry name" value="alpha/beta hydrolase"/>
    <property type="match status" value="1"/>
</dbReference>
<feature type="region of interest" description="Disordered" evidence="2">
    <location>
        <begin position="414"/>
        <end position="433"/>
    </location>
</feature>
<dbReference type="FunCoup" id="Q5KHB9">
    <property type="interactions" value="164"/>
</dbReference>
<feature type="region of interest" description="Disordered" evidence="2">
    <location>
        <begin position="441"/>
        <end position="464"/>
    </location>
</feature>